<protein>
    <submittedName>
        <fullName evidence="2">Uncharacterized protein</fullName>
    </submittedName>
</protein>
<keyword evidence="1" id="KW-0472">Membrane</keyword>
<reference evidence="2 3" key="1">
    <citation type="submission" date="2018-02" db="EMBL/GenBank/DDBJ databases">
        <title>The genomes of Aspergillus section Nigri reveals drivers in fungal speciation.</title>
        <authorList>
            <consortium name="DOE Joint Genome Institute"/>
            <person name="Vesth T.C."/>
            <person name="Nybo J."/>
            <person name="Theobald S."/>
            <person name="Brandl J."/>
            <person name="Frisvad J.C."/>
            <person name="Nielsen K.F."/>
            <person name="Lyhne E.K."/>
            <person name="Kogle M.E."/>
            <person name="Kuo A."/>
            <person name="Riley R."/>
            <person name="Clum A."/>
            <person name="Nolan M."/>
            <person name="Lipzen A."/>
            <person name="Salamov A."/>
            <person name="Henrissat B."/>
            <person name="Wiebenga A."/>
            <person name="De vries R.P."/>
            <person name="Grigoriev I.V."/>
            <person name="Mortensen U.H."/>
            <person name="Andersen M.R."/>
            <person name="Baker S.E."/>
        </authorList>
    </citation>
    <scope>NUCLEOTIDE SEQUENCE [LARGE SCALE GENOMIC DNA]</scope>
    <source>
        <strain evidence="2 3">CBS 121057</strain>
    </source>
</reference>
<evidence type="ECO:0000313" key="3">
    <source>
        <dbReference type="Proteomes" id="UP000248423"/>
    </source>
</evidence>
<feature type="transmembrane region" description="Helical" evidence="1">
    <location>
        <begin position="13"/>
        <end position="31"/>
    </location>
</feature>
<keyword evidence="1" id="KW-0812">Transmembrane</keyword>
<feature type="transmembrane region" description="Helical" evidence="1">
    <location>
        <begin position="229"/>
        <end position="249"/>
    </location>
</feature>
<sequence length="378" mass="42098">MGWFPTTLDPGESGWHFDIIILLAVLGSSAVEKHIRAIAASPLSFLPRLIPAPESLLDTDRPTRLPSVQDVTIIGVKSGVQINELNYFANLIHQVESLEEYEFQVWKIDFRGPEITKREIQIKDWSWVTAITLASVLITIGLFIAAGVIHDGVALVGLGSMSAATTMASCCAKWTPKLSQRNANSKVPEGDIVIRTRGGAFVVVRAEEEVIRELYGGVDGCHYAYEGTVYHALLASSMVLLMTSVILFSNCDWKMQIAVGAAYIVLNIGYWLFALLVEPSDIWDLGRRYKYDRPGPSLTQPEEKKDDRENIPSYTRTLSLAIKETGSVNWVMQYGMIPATNVWKEWLNEAEQNLTNPEWKPVTRKDELLQAAAKKADS</sequence>
<proteinExistence type="predicted"/>
<dbReference type="EMBL" id="KZ826365">
    <property type="protein sequence ID" value="PYI04716.1"/>
    <property type="molecule type" value="Genomic_DNA"/>
</dbReference>
<dbReference type="Proteomes" id="UP000248423">
    <property type="component" value="Unassembled WGS sequence"/>
</dbReference>
<evidence type="ECO:0000313" key="2">
    <source>
        <dbReference type="EMBL" id="PYI04716.1"/>
    </source>
</evidence>
<dbReference type="VEuPathDB" id="FungiDB:BO78DRAFT_449033"/>
<feature type="transmembrane region" description="Helical" evidence="1">
    <location>
        <begin position="125"/>
        <end position="146"/>
    </location>
</feature>
<name>A0A319E3S0_ASPSB</name>
<gene>
    <name evidence="2" type="ORF">BO78DRAFT_449033</name>
</gene>
<organism evidence="2 3">
    <name type="scientific">Aspergillus sclerotiicarbonarius (strain CBS 121057 / IBT 28362)</name>
    <dbReference type="NCBI Taxonomy" id="1448318"/>
    <lineage>
        <taxon>Eukaryota</taxon>
        <taxon>Fungi</taxon>
        <taxon>Dikarya</taxon>
        <taxon>Ascomycota</taxon>
        <taxon>Pezizomycotina</taxon>
        <taxon>Eurotiomycetes</taxon>
        <taxon>Eurotiomycetidae</taxon>
        <taxon>Eurotiales</taxon>
        <taxon>Aspergillaceae</taxon>
        <taxon>Aspergillus</taxon>
        <taxon>Aspergillus subgen. Circumdati</taxon>
    </lineage>
</organism>
<dbReference type="OrthoDB" id="5412502at2759"/>
<accession>A0A319E3S0</accession>
<keyword evidence="1" id="KW-1133">Transmembrane helix</keyword>
<keyword evidence="3" id="KW-1185">Reference proteome</keyword>
<dbReference type="AlphaFoldDB" id="A0A319E3S0"/>
<evidence type="ECO:0000256" key="1">
    <source>
        <dbReference type="SAM" id="Phobius"/>
    </source>
</evidence>
<feature type="transmembrane region" description="Helical" evidence="1">
    <location>
        <begin position="255"/>
        <end position="277"/>
    </location>
</feature>